<dbReference type="Gene3D" id="3.40.50.1370">
    <property type="entry name" value="Aspartate/ornithine carbamoyltransferase"/>
    <property type="match status" value="2"/>
</dbReference>
<dbReference type="GO" id="GO:0016597">
    <property type="term" value="F:amino acid binding"/>
    <property type="evidence" value="ECO:0007669"/>
    <property type="project" value="InterPro"/>
</dbReference>
<protein>
    <recommendedName>
        <fullName evidence="7">Aspartate carbamoyltransferase</fullName>
        <ecNumber evidence="7">2.1.3.2</ecNumber>
    </recommendedName>
    <alternativeName>
        <fullName evidence="7">Aspartate transcarbamylase</fullName>
        <shortName evidence="7">ATCase</shortName>
    </alternativeName>
</protein>
<evidence type="ECO:0000256" key="4">
    <source>
        <dbReference type="ARBA" id="ARBA00022975"/>
    </source>
</evidence>
<evidence type="ECO:0000313" key="10">
    <source>
        <dbReference type="EMBL" id="KGA93351.1"/>
    </source>
</evidence>
<dbReference type="PROSITE" id="PS00097">
    <property type="entry name" value="CARBAMOYLTRANSFERASE"/>
    <property type="match status" value="1"/>
</dbReference>
<dbReference type="InterPro" id="IPR006131">
    <property type="entry name" value="Asp_carbamoyltransf_Asp/Orn-bd"/>
</dbReference>
<comment type="pathway">
    <text evidence="1 7">Pyrimidine metabolism; UMP biosynthesis via de novo pathway; (S)-dihydroorotate from bicarbonate: step 2/3.</text>
</comment>
<dbReference type="EC" id="2.1.3.2" evidence="7"/>
<feature type="binding site" evidence="7">
    <location>
        <position position="138"/>
    </location>
    <ligand>
        <name>carbamoyl phosphate</name>
        <dbReference type="ChEBI" id="CHEBI:58228"/>
    </ligand>
</feature>
<proteinExistence type="inferred from homology"/>
<feature type="binding site" evidence="7">
    <location>
        <position position="267"/>
    </location>
    <ligand>
        <name>carbamoyl phosphate</name>
        <dbReference type="ChEBI" id="CHEBI:58228"/>
    </ligand>
</feature>
<keyword evidence="4 7" id="KW-0665">Pyrimidine biosynthesis</keyword>
<dbReference type="HAMAP" id="MF_00001">
    <property type="entry name" value="Asp_carb_tr"/>
    <property type="match status" value="1"/>
</dbReference>
<feature type="binding site" evidence="7">
    <location>
        <position position="110"/>
    </location>
    <ligand>
        <name>carbamoyl phosphate</name>
        <dbReference type="ChEBI" id="CHEBI:58228"/>
    </ligand>
</feature>
<dbReference type="PATRIC" id="fig|178606.4.peg.1977"/>
<dbReference type="InterPro" id="IPR006132">
    <property type="entry name" value="Asp/Orn_carbamoyltranf_P-bd"/>
</dbReference>
<accession>A0A094YJG1</accession>
<dbReference type="UniPathway" id="UPA00070">
    <property type="reaction ID" value="UER00116"/>
</dbReference>
<comment type="catalytic activity">
    <reaction evidence="6 7">
        <text>carbamoyl phosphate + L-aspartate = N-carbamoyl-L-aspartate + phosphate + H(+)</text>
        <dbReference type="Rhea" id="RHEA:20013"/>
        <dbReference type="ChEBI" id="CHEBI:15378"/>
        <dbReference type="ChEBI" id="CHEBI:29991"/>
        <dbReference type="ChEBI" id="CHEBI:32814"/>
        <dbReference type="ChEBI" id="CHEBI:43474"/>
        <dbReference type="ChEBI" id="CHEBI:58228"/>
        <dbReference type="EC" id="2.1.3.2"/>
    </reaction>
</comment>
<dbReference type="PRINTS" id="PR00101">
    <property type="entry name" value="ATCASE"/>
</dbReference>
<dbReference type="GO" id="GO:0044205">
    <property type="term" value="P:'de novo' UMP biosynthetic process"/>
    <property type="evidence" value="ECO:0007669"/>
    <property type="project" value="UniProtKB-UniRule"/>
</dbReference>
<dbReference type="InterPro" id="IPR036901">
    <property type="entry name" value="Asp/Orn_carbamoylTrfase_sf"/>
</dbReference>
<dbReference type="GO" id="GO:0006207">
    <property type="term" value="P:'de novo' pyrimidine nucleobase biosynthetic process"/>
    <property type="evidence" value="ECO:0007669"/>
    <property type="project" value="InterPro"/>
</dbReference>
<reference evidence="10 11" key="1">
    <citation type="submission" date="2014-06" db="EMBL/GenBank/DDBJ databases">
        <title>Draft genome sequence of iron oxidizing acidophile Leptospirillum ferriphilum DSM14647.</title>
        <authorList>
            <person name="Cardenas J.P."/>
            <person name="Lazcano M."/>
            <person name="Ossandon F.J."/>
            <person name="Corbett M."/>
            <person name="Holmes D.S."/>
            <person name="Watkin E."/>
        </authorList>
    </citation>
    <scope>NUCLEOTIDE SEQUENCE [LARGE SCALE GENOMIC DNA]</scope>
    <source>
        <strain evidence="10 11">DSM 14647</strain>
    </source>
</reference>
<dbReference type="Pfam" id="PF02729">
    <property type="entry name" value="OTCace_N"/>
    <property type="match status" value="1"/>
</dbReference>
<evidence type="ECO:0000313" key="11">
    <source>
        <dbReference type="Proteomes" id="UP000029452"/>
    </source>
</evidence>
<comment type="subunit">
    <text evidence="7">Heterododecamer (2C3:3R2) of six catalytic PyrB chains organized as two trimers (C3), and six regulatory PyrI chains organized as three dimers (R2).</text>
</comment>
<dbReference type="AlphaFoldDB" id="A0A094YJG1"/>
<feature type="binding site" evidence="7">
    <location>
        <position position="171"/>
    </location>
    <ligand>
        <name>L-aspartate</name>
        <dbReference type="ChEBI" id="CHEBI:29991"/>
    </ligand>
</feature>
<feature type="binding site" evidence="7">
    <location>
        <position position="60"/>
    </location>
    <ligand>
        <name>carbamoyl phosphate</name>
        <dbReference type="ChEBI" id="CHEBI:58228"/>
    </ligand>
</feature>
<name>A0A094YJG1_9BACT</name>
<dbReference type="GO" id="GO:0004070">
    <property type="term" value="F:aspartate carbamoyltransferase activity"/>
    <property type="evidence" value="ECO:0007669"/>
    <property type="project" value="UniProtKB-UniRule"/>
</dbReference>
<dbReference type="RefSeq" id="WP_014961616.1">
    <property type="nucleotide sequence ID" value="NZ_JBPKCJ010000006.1"/>
</dbReference>
<feature type="binding site" evidence="7">
    <location>
        <position position="88"/>
    </location>
    <ligand>
        <name>L-aspartate</name>
        <dbReference type="ChEBI" id="CHEBI:29991"/>
    </ligand>
</feature>
<evidence type="ECO:0000256" key="6">
    <source>
        <dbReference type="ARBA" id="ARBA00048859"/>
    </source>
</evidence>
<evidence type="ECO:0000256" key="7">
    <source>
        <dbReference type="HAMAP-Rule" id="MF_00001"/>
    </source>
</evidence>
<dbReference type="InterPro" id="IPR002082">
    <property type="entry name" value="Asp_carbamoyltransf"/>
</dbReference>
<comment type="similarity">
    <text evidence="2 7">Belongs to the aspartate/ornithine carbamoyltransferase superfamily. ATCase family.</text>
</comment>
<dbReference type="Pfam" id="PF00185">
    <property type="entry name" value="OTCace"/>
    <property type="match status" value="1"/>
</dbReference>
<gene>
    <name evidence="7" type="primary">pyrB</name>
    <name evidence="10" type="ORF">LptCag_0387</name>
</gene>
<dbReference type="EMBL" id="JPGK01000007">
    <property type="protein sequence ID" value="KGA93351.1"/>
    <property type="molecule type" value="Genomic_DNA"/>
</dbReference>
<evidence type="ECO:0000256" key="2">
    <source>
        <dbReference type="ARBA" id="ARBA00008896"/>
    </source>
</evidence>
<organism evidence="10 11">
    <name type="scientific">Leptospirillum ferriphilum</name>
    <dbReference type="NCBI Taxonomy" id="178606"/>
    <lineage>
        <taxon>Bacteria</taxon>
        <taxon>Pseudomonadati</taxon>
        <taxon>Nitrospirota</taxon>
        <taxon>Nitrospiria</taxon>
        <taxon>Nitrospirales</taxon>
        <taxon>Nitrospiraceae</taxon>
        <taxon>Leptospirillum</taxon>
    </lineage>
</organism>
<feature type="binding site" evidence="7">
    <location>
        <position position="225"/>
    </location>
    <ligand>
        <name>L-aspartate</name>
        <dbReference type="ChEBI" id="CHEBI:29991"/>
    </ligand>
</feature>
<feature type="binding site" evidence="7">
    <location>
        <position position="61"/>
    </location>
    <ligand>
        <name>carbamoyl phosphate</name>
        <dbReference type="ChEBI" id="CHEBI:58228"/>
    </ligand>
</feature>
<evidence type="ECO:0000259" key="9">
    <source>
        <dbReference type="Pfam" id="PF02729"/>
    </source>
</evidence>
<dbReference type="InterPro" id="IPR006130">
    <property type="entry name" value="Asp/Orn_carbamoylTrfase"/>
</dbReference>
<feature type="binding site" evidence="7">
    <location>
        <position position="141"/>
    </location>
    <ligand>
        <name>carbamoyl phosphate</name>
        <dbReference type="ChEBI" id="CHEBI:58228"/>
    </ligand>
</feature>
<dbReference type="OMA" id="VLIMHPG"/>
<dbReference type="SUPFAM" id="SSF53671">
    <property type="entry name" value="Aspartate/ornithine carbamoyltransferase"/>
    <property type="match status" value="1"/>
</dbReference>
<dbReference type="Proteomes" id="UP000029452">
    <property type="component" value="Unassembled WGS sequence"/>
</dbReference>
<dbReference type="GO" id="GO:0005829">
    <property type="term" value="C:cytosol"/>
    <property type="evidence" value="ECO:0007669"/>
    <property type="project" value="TreeGrafter"/>
</dbReference>
<comment type="caution">
    <text evidence="10">The sequence shown here is derived from an EMBL/GenBank/DDBJ whole genome shotgun (WGS) entry which is preliminary data.</text>
</comment>
<dbReference type="GO" id="GO:0006520">
    <property type="term" value="P:amino acid metabolic process"/>
    <property type="evidence" value="ECO:0007669"/>
    <property type="project" value="InterPro"/>
</dbReference>
<evidence type="ECO:0000256" key="3">
    <source>
        <dbReference type="ARBA" id="ARBA00022679"/>
    </source>
</evidence>
<feature type="domain" description="Aspartate/ornithine carbamoyltransferase Asp/Orn-binding" evidence="8">
    <location>
        <begin position="157"/>
        <end position="304"/>
    </location>
</feature>
<feature type="binding site" evidence="7">
    <location>
        <position position="266"/>
    </location>
    <ligand>
        <name>carbamoyl phosphate</name>
        <dbReference type="ChEBI" id="CHEBI:58228"/>
    </ligand>
</feature>
<comment type="function">
    <text evidence="5 7">Catalyzes the condensation of carbamoyl phosphate and aspartate to form carbamoyl aspartate and inorganic phosphate, the committed step in the de novo pyrimidine nucleotide biosynthesis pathway.</text>
</comment>
<dbReference type="PANTHER" id="PTHR45753:SF6">
    <property type="entry name" value="ASPARTATE CARBAMOYLTRANSFERASE"/>
    <property type="match status" value="1"/>
</dbReference>
<dbReference type="PANTHER" id="PTHR45753">
    <property type="entry name" value="ORNITHINE CARBAMOYLTRANSFERASE, MITOCHONDRIAL"/>
    <property type="match status" value="1"/>
</dbReference>
<sequence length="308" mass="33636">MSDFLASSHLLSIEDLSTDEMNGIFRTADSFLDLSSRTVKKVPSLRGKTLVNLFYEPSTRTRTSFEIAAKRLSADVINITTSQSSVVKGESLLDTVRTIEALGADGVVIRHPSSGVPEWISRRVGCHVINAGDGLREHPTQALLDLYTILKRKGHFEGLQVAIVGDILHSRVARSNIRALTRMGVRVRLVGPPTLIPADTSGWKVEVVHDLKAGVRGCDVVMALRLQLERATASYIPSLGEYARLYGISPAVLRLAKPDVLVLHPGPINRGIEIQDEESFLARSGILDQVHFGVGIRMAVLYLLMAGQ</sequence>
<keyword evidence="3 7" id="KW-0808">Transferase</keyword>
<dbReference type="NCBIfam" id="TIGR00670">
    <property type="entry name" value="asp_carb_tr"/>
    <property type="match status" value="1"/>
</dbReference>
<evidence type="ECO:0000256" key="5">
    <source>
        <dbReference type="ARBA" id="ARBA00043884"/>
    </source>
</evidence>
<evidence type="ECO:0000256" key="1">
    <source>
        <dbReference type="ARBA" id="ARBA00004852"/>
    </source>
</evidence>
<dbReference type="PRINTS" id="PR00100">
    <property type="entry name" value="AOTCASE"/>
</dbReference>
<feature type="domain" description="Aspartate/ornithine carbamoyltransferase carbamoyl-P binding" evidence="9">
    <location>
        <begin position="9"/>
        <end position="150"/>
    </location>
</feature>
<dbReference type="NCBIfam" id="NF002032">
    <property type="entry name" value="PRK00856.1"/>
    <property type="match status" value="1"/>
</dbReference>
<evidence type="ECO:0000259" key="8">
    <source>
        <dbReference type="Pfam" id="PF00185"/>
    </source>
</evidence>